<evidence type="ECO:0000313" key="1">
    <source>
        <dbReference type="EMBL" id="MCX3058896.1"/>
    </source>
</evidence>
<comment type="caution">
    <text evidence="1">The sequence shown here is derived from an EMBL/GenBank/DDBJ whole genome shotgun (WGS) entry which is preliminary data.</text>
</comment>
<proteinExistence type="predicted"/>
<reference evidence="1" key="1">
    <citation type="submission" date="2022-10" db="EMBL/GenBank/DDBJ databases">
        <title>Streptomyces beihaiensis sp. nov., a chitin degrading actinobacterium, isolated from shrimp pond soil.</title>
        <authorList>
            <person name="Xie J."/>
            <person name="Shen N."/>
        </authorList>
    </citation>
    <scope>NUCLEOTIDE SEQUENCE</scope>
    <source>
        <strain evidence="1">GXMU-J5</strain>
    </source>
</reference>
<accession>A0ABT3TPG5</accession>
<evidence type="ECO:0000313" key="2">
    <source>
        <dbReference type="Proteomes" id="UP001163064"/>
    </source>
</evidence>
<sequence>MCLPRTLTLVALVLEPEPVLAELVVRGPIGHMTQSPRIPSLTVAGPGVGACEVDPVARIAT</sequence>
<gene>
    <name evidence="1" type="ORF">OFY01_03740</name>
</gene>
<name>A0ABT3TPG5_9ACTN</name>
<dbReference type="Proteomes" id="UP001163064">
    <property type="component" value="Unassembled WGS sequence"/>
</dbReference>
<organism evidence="1 2">
    <name type="scientific">Streptomyces beihaiensis</name>
    <dbReference type="NCBI Taxonomy" id="2984495"/>
    <lineage>
        <taxon>Bacteria</taxon>
        <taxon>Bacillati</taxon>
        <taxon>Actinomycetota</taxon>
        <taxon>Actinomycetes</taxon>
        <taxon>Kitasatosporales</taxon>
        <taxon>Streptomycetaceae</taxon>
        <taxon>Streptomyces</taxon>
    </lineage>
</organism>
<keyword evidence="2" id="KW-1185">Reference proteome</keyword>
<protein>
    <submittedName>
        <fullName evidence="1">Uncharacterized protein</fullName>
    </submittedName>
</protein>
<dbReference type="EMBL" id="JAPHNL010000024">
    <property type="protein sequence ID" value="MCX3058896.1"/>
    <property type="molecule type" value="Genomic_DNA"/>
</dbReference>
<dbReference type="RefSeq" id="WP_266596235.1">
    <property type="nucleotide sequence ID" value="NZ_JAPHNL010000024.1"/>
</dbReference>